<evidence type="ECO:0000313" key="2">
    <source>
        <dbReference type="EMBL" id="CAG6390638.1"/>
    </source>
</evidence>
<dbReference type="Gene3D" id="3.40.30.10">
    <property type="entry name" value="Glutaredoxin"/>
    <property type="match status" value="1"/>
</dbReference>
<proteinExistence type="predicted"/>
<dbReference type="RefSeq" id="WP_308208242.1">
    <property type="nucleotide sequence ID" value="NZ_CAJSLV010000001.1"/>
</dbReference>
<dbReference type="AlphaFoldDB" id="A0A9W4DIH0"/>
<reference evidence="2" key="1">
    <citation type="submission" date="2021-05" db="EMBL/GenBank/DDBJ databases">
        <authorList>
            <person name="Arsene-Ploetze F."/>
        </authorList>
    </citation>
    <scope>NUCLEOTIDE SEQUENCE</scope>
    <source>
        <strain evidence="2">DSM 42138</strain>
    </source>
</reference>
<dbReference type="SUPFAM" id="SSF52833">
    <property type="entry name" value="Thioredoxin-like"/>
    <property type="match status" value="1"/>
</dbReference>
<gene>
    <name evidence="2" type="ORF">SCOCK_10106</name>
</gene>
<protein>
    <submittedName>
        <fullName evidence="2">Thioredoxin 1</fullName>
    </submittedName>
</protein>
<dbReference type="Proteomes" id="UP001152519">
    <property type="component" value="Unassembled WGS sequence"/>
</dbReference>
<organism evidence="2 3">
    <name type="scientific">Actinacidiphila cocklensis</name>
    <dbReference type="NCBI Taxonomy" id="887465"/>
    <lineage>
        <taxon>Bacteria</taxon>
        <taxon>Bacillati</taxon>
        <taxon>Actinomycetota</taxon>
        <taxon>Actinomycetes</taxon>
        <taxon>Kitasatosporales</taxon>
        <taxon>Streptomycetaceae</taxon>
        <taxon>Actinacidiphila</taxon>
    </lineage>
</organism>
<evidence type="ECO:0000313" key="3">
    <source>
        <dbReference type="Proteomes" id="UP001152519"/>
    </source>
</evidence>
<dbReference type="InterPro" id="IPR036249">
    <property type="entry name" value="Thioredoxin-like_sf"/>
</dbReference>
<feature type="domain" description="Thioredoxin" evidence="1">
    <location>
        <begin position="10"/>
        <end position="109"/>
    </location>
</feature>
<dbReference type="CDD" id="cd02947">
    <property type="entry name" value="TRX_family"/>
    <property type="match status" value="1"/>
</dbReference>
<dbReference type="InterPro" id="IPR013766">
    <property type="entry name" value="Thioredoxin_domain"/>
</dbReference>
<accession>A0A9W4DIH0</accession>
<dbReference type="EMBL" id="CAJSLV010000001">
    <property type="protein sequence ID" value="CAG6390638.1"/>
    <property type="molecule type" value="Genomic_DNA"/>
</dbReference>
<evidence type="ECO:0000259" key="1">
    <source>
        <dbReference type="Pfam" id="PF00085"/>
    </source>
</evidence>
<keyword evidence="3" id="KW-1185">Reference proteome</keyword>
<name>A0A9W4DIH0_9ACTN</name>
<dbReference type="Pfam" id="PF00085">
    <property type="entry name" value="Thioredoxin"/>
    <property type="match status" value="1"/>
</dbReference>
<sequence length="132" mass="14286">MASRVHQPQENAEFEFILARADVPVLAYFHGVWPKAAAACKEMDPLVREVADTYQGRLIVVRADIARCPGPVRRYGVTGAPSFVLIDRGEATAIANGPMSRTALGEFLDAHFAYPALHAQPKHGHTGGDLHG</sequence>
<comment type="caution">
    <text evidence="2">The sequence shown here is derived from an EMBL/GenBank/DDBJ whole genome shotgun (WGS) entry which is preliminary data.</text>
</comment>